<gene>
    <name evidence="2" type="ORF">OJ1126_B05.4</name>
    <name evidence="3" type="ORF">OSJNBa0065F08.25</name>
</gene>
<reference evidence="4" key="3">
    <citation type="journal article" date="2005" name="Nature">
        <title>The map-based sequence of the rice genome.</title>
        <authorList>
            <consortium name="International rice genome sequencing project (IRGSP)"/>
            <person name="Matsumoto T."/>
            <person name="Wu J."/>
            <person name="Kanamori H."/>
            <person name="Katayose Y."/>
            <person name="Fujisawa M."/>
            <person name="Namiki N."/>
            <person name="Mizuno H."/>
            <person name="Yamamoto K."/>
            <person name="Antonio B.A."/>
            <person name="Baba T."/>
            <person name="Sakata K."/>
            <person name="Nagamura Y."/>
            <person name="Aoki H."/>
            <person name="Arikawa K."/>
            <person name="Arita K."/>
            <person name="Bito T."/>
            <person name="Chiden Y."/>
            <person name="Fujitsuka N."/>
            <person name="Fukunaka R."/>
            <person name="Hamada M."/>
            <person name="Harada C."/>
            <person name="Hayashi A."/>
            <person name="Hijishita S."/>
            <person name="Honda M."/>
            <person name="Hosokawa S."/>
            <person name="Ichikawa Y."/>
            <person name="Idonuma A."/>
            <person name="Iijima M."/>
            <person name="Ikeda M."/>
            <person name="Ikeno M."/>
            <person name="Ito K."/>
            <person name="Ito S."/>
            <person name="Ito T."/>
            <person name="Ito Y."/>
            <person name="Ito Y."/>
            <person name="Iwabuchi A."/>
            <person name="Kamiya K."/>
            <person name="Karasawa W."/>
            <person name="Kurita K."/>
            <person name="Katagiri S."/>
            <person name="Kikuta A."/>
            <person name="Kobayashi H."/>
            <person name="Kobayashi N."/>
            <person name="Machita K."/>
            <person name="Maehara T."/>
            <person name="Masukawa M."/>
            <person name="Mizubayashi T."/>
            <person name="Mukai Y."/>
            <person name="Nagasaki H."/>
            <person name="Nagata Y."/>
            <person name="Naito S."/>
            <person name="Nakashima M."/>
            <person name="Nakama Y."/>
            <person name="Nakamichi Y."/>
            <person name="Nakamura M."/>
            <person name="Meguro A."/>
            <person name="Negishi M."/>
            <person name="Ohta I."/>
            <person name="Ohta T."/>
            <person name="Okamoto M."/>
            <person name="Ono N."/>
            <person name="Saji S."/>
            <person name="Sakaguchi M."/>
            <person name="Sakai K."/>
            <person name="Shibata M."/>
            <person name="Shimokawa T."/>
            <person name="Song J."/>
            <person name="Takazaki Y."/>
            <person name="Terasawa K."/>
            <person name="Tsugane M."/>
            <person name="Tsuji K."/>
            <person name="Ueda S."/>
            <person name="Waki K."/>
            <person name="Yamagata H."/>
            <person name="Yamamoto M."/>
            <person name="Yamamoto S."/>
            <person name="Yamane H."/>
            <person name="Yoshiki S."/>
            <person name="Yoshihara R."/>
            <person name="Yukawa K."/>
            <person name="Zhong H."/>
            <person name="Yano M."/>
            <person name="Yuan Q."/>
            <person name="Ouyang S."/>
            <person name="Liu J."/>
            <person name="Jones K.M."/>
            <person name="Gansberger K."/>
            <person name="Moffat K."/>
            <person name="Hill J."/>
            <person name="Bera J."/>
            <person name="Fadrosh D."/>
            <person name="Jin S."/>
            <person name="Johri S."/>
            <person name="Kim M."/>
            <person name="Overton L."/>
            <person name="Reardon M."/>
            <person name="Tsitrin T."/>
            <person name="Vuong H."/>
            <person name="Weaver B."/>
            <person name="Ciecko A."/>
            <person name="Tallon L."/>
            <person name="Jackson J."/>
            <person name="Pai G."/>
            <person name="Aken S.V."/>
            <person name="Utterback T."/>
            <person name="Reidmuller S."/>
            <person name="Feldblyum T."/>
            <person name="Hsiao J."/>
            <person name="Zismann V."/>
            <person name="Iobst S."/>
            <person name="de Vazeille A.R."/>
            <person name="Buell C.R."/>
            <person name="Ying K."/>
            <person name="Li Y."/>
            <person name="Lu T."/>
            <person name="Huang Y."/>
            <person name="Zhao Q."/>
            <person name="Feng Q."/>
            <person name="Zhang L."/>
            <person name="Zhu J."/>
            <person name="Weng Q."/>
            <person name="Mu J."/>
            <person name="Lu Y."/>
            <person name="Fan D."/>
            <person name="Liu Y."/>
            <person name="Guan J."/>
            <person name="Zhang Y."/>
            <person name="Yu S."/>
            <person name="Liu X."/>
            <person name="Zhang Y."/>
            <person name="Hong G."/>
            <person name="Han B."/>
            <person name="Choisne N."/>
            <person name="Demange N."/>
            <person name="Orjeda G."/>
            <person name="Samain S."/>
            <person name="Cattolico L."/>
            <person name="Pelletier E."/>
            <person name="Couloux A."/>
            <person name="Segurens B."/>
            <person name="Wincker P."/>
            <person name="D'Hont A."/>
            <person name="Scarpelli C."/>
            <person name="Weissenbach J."/>
            <person name="Salanoubat M."/>
            <person name="Quetier F."/>
            <person name="Yu Y."/>
            <person name="Kim H.R."/>
            <person name="Rambo T."/>
            <person name="Currie J."/>
            <person name="Collura K."/>
            <person name="Luo M."/>
            <person name="Yang T."/>
            <person name="Ammiraju J.S.S."/>
            <person name="Engler F."/>
            <person name="Soderlund C."/>
            <person name="Wing R.A."/>
            <person name="Palmer L.E."/>
            <person name="de la Bastide M."/>
            <person name="Spiegel L."/>
            <person name="Nascimento L."/>
            <person name="Zutavern T."/>
            <person name="O'Shaughnessy A."/>
            <person name="Dike S."/>
            <person name="Dedhia N."/>
            <person name="Preston R."/>
            <person name="Balija V."/>
            <person name="McCombie W.R."/>
            <person name="Chow T."/>
            <person name="Chen H."/>
            <person name="Chung M."/>
            <person name="Chen C."/>
            <person name="Shaw J."/>
            <person name="Wu H."/>
            <person name="Hsiao K."/>
            <person name="Chao Y."/>
            <person name="Chu M."/>
            <person name="Cheng C."/>
            <person name="Hour A."/>
            <person name="Lee P."/>
            <person name="Lin S."/>
            <person name="Lin Y."/>
            <person name="Liou J."/>
            <person name="Liu S."/>
            <person name="Hsing Y."/>
            <person name="Raghuvanshi S."/>
            <person name="Mohanty A."/>
            <person name="Bharti A.K."/>
            <person name="Gaur A."/>
            <person name="Gupta V."/>
            <person name="Kumar D."/>
            <person name="Ravi V."/>
            <person name="Vij S."/>
            <person name="Kapur A."/>
            <person name="Khurana P."/>
            <person name="Khurana P."/>
            <person name="Khurana J.P."/>
            <person name="Tyagi A.K."/>
            <person name="Gaikwad K."/>
            <person name="Singh A."/>
            <person name="Dalal V."/>
            <person name="Srivastava S."/>
            <person name="Dixit A."/>
            <person name="Pal A.K."/>
            <person name="Ghazi I.A."/>
            <person name="Yadav M."/>
            <person name="Pandit A."/>
            <person name="Bhargava A."/>
            <person name="Sureshbabu K."/>
            <person name="Batra K."/>
            <person name="Sharma T.R."/>
            <person name="Mohapatra T."/>
            <person name="Singh N.K."/>
            <person name="Messing J."/>
            <person name="Nelson A.B."/>
            <person name="Fuks G."/>
            <person name="Kavchok S."/>
            <person name="Keizer G."/>
            <person name="Linton E."/>
            <person name="Llaca V."/>
            <person name="Song R."/>
            <person name="Tanyolac B."/>
            <person name="Young S."/>
            <person name="Ho-Il K."/>
            <person name="Hahn J.H."/>
            <person name="Sangsakoo G."/>
            <person name="Vanavichit A."/>
            <person name="de Mattos Luiz.A.T."/>
            <person name="Zimmer P.D."/>
            <person name="Malone G."/>
            <person name="Dellagostin O."/>
            <person name="de Oliveira A.C."/>
            <person name="Bevan M."/>
            <person name="Bancroft I."/>
            <person name="Minx P."/>
            <person name="Cordum H."/>
            <person name="Wilson R."/>
            <person name="Cheng Z."/>
            <person name="Jin W."/>
            <person name="Jiang J."/>
            <person name="Leong S.A."/>
            <person name="Iwama H."/>
            <person name="Gojobori T."/>
            <person name="Itoh T."/>
            <person name="Niimura Y."/>
            <person name="Fujii Y."/>
            <person name="Habara T."/>
            <person name="Sakai H."/>
            <person name="Sato Y."/>
            <person name="Wilson G."/>
            <person name="Kumar K."/>
            <person name="McCouch S."/>
            <person name="Juretic N."/>
            <person name="Hoen D."/>
            <person name="Wright S."/>
            <person name="Bruskiewich R."/>
            <person name="Bureau T."/>
            <person name="Miyao A."/>
            <person name="Hirochika H."/>
            <person name="Nishikawa T."/>
            <person name="Kadowaki K."/>
            <person name="Sugiura M."/>
            <person name="Burr B."/>
            <person name="Sasaki T."/>
        </authorList>
    </citation>
    <scope>NUCLEOTIDE SEQUENCE [LARGE SCALE GENOMIC DNA]</scope>
    <source>
        <strain evidence="4">cv. Nipponbare</strain>
    </source>
</reference>
<dbReference type="EMBL" id="AP004180">
    <property type="protein sequence ID" value="BAD37628.1"/>
    <property type="molecule type" value="Genomic_DNA"/>
</dbReference>
<evidence type="ECO:0000313" key="4">
    <source>
        <dbReference type="Proteomes" id="UP000000763"/>
    </source>
</evidence>
<proteinExistence type="predicted"/>
<dbReference type="Proteomes" id="UP000000763">
    <property type="component" value="Chromosome 2"/>
</dbReference>
<accession>Q67U15</accession>
<dbReference type="AlphaFoldDB" id="Q67U15"/>
<protein>
    <submittedName>
        <fullName evidence="3">Uncharacterized protein</fullName>
    </submittedName>
</protein>
<evidence type="ECO:0000313" key="2">
    <source>
        <dbReference type="EMBL" id="BAD37628.1"/>
    </source>
</evidence>
<dbReference type="EMBL" id="AP005770">
    <property type="protein sequence ID" value="BAD38356.1"/>
    <property type="molecule type" value="Genomic_DNA"/>
</dbReference>
<evidence type="ECO:0000256" key="1">
    <source>
        <dbReference type="SAM" id="MobiDB-lite"/>
    </source>
</evidence>
<evidence type="ECO:0000313" key="3">
    <source>
        <dbReference type="EMBL" id="BAD38356.1"/>
    </source>
</evidence>
<organism evidence="3 4">
    <name type="scientific">Oryza sativa subsp. japonica</name>
    <name type="common">Rice</name>
    <dbReference type="NCBI Taxonomy" id="39947"/>
    <lineage>
        <taxon>Eukaryota</taxon>
        <taxon>Viridiplantae</taxon>
        <taxon>Streptophyta</taxon>
        <taxon>Embryophyta</taxon>
        <taxon>Tracheophyta</taxon>
        <taxon>Spermatophyta</taxon>
        <taxon>Magnoliopsida</taxon>
        <taxon>Liliopsida</taxon>
        <taxon>Poales</taxon>
        <taxon>Poaceae</taxon>
        <taxon>BOP clade</taxon>
        <taxon>Oryzoideae</taxon>
        <taxon>Oryzeae</taxon>
        <taxon>Oryzinae</taxon>
        <taxon>Oryza</taxon>
        <taxon>Oryza sativa</taxon>
    </lineage>
</organism>
<feature type="region of interest" description="Disordered" evidence="1">
    <location>
        <begin position="15"/>
        <end position="45"/>
    </location>
</feature>
<sequence length="125" mass="14175">MSGWGGEAWLDGRSDRRQALRQKGNQSMEAQLRGEPLDEGAEVRAKEGVGVDGTVVRPELRRLLVFLTTTDKSASPRNTVVTLHLRMTPKGYRTQRTHRPLLVCQCGSGYSFMMYPNVEDYYDRI</sequence>
<name>Q67U15_ORYSJ</name>
<reference evidence="3" key="2">
    <citation type="submission" date="2002-09" db="EMBL/GenBank/DDBJ databases">
        <title>Oryza sativa nipponbare(GA3) genomic DNA, chromosome 2, BAC clone:OSJNBa0065F08.</title>
        <authorList>
            <person name="Sasaki T."/>
            <person name="Matsumoto T."/>
            <person name="Katayose Y."/>
        </authorList>
    </citation>
    <scope>NUCLEOTIDE SEQUENCE</scope>
</reference>
<reference evidence="2" key="1">
    <citation type="submission" date="2001-09" db="EMBL/GenBank/DDBJ databases">
        <title>Oryza sativa nipponbare(GA3) genomic DNA, chromosome 2, BAC clone:OJ1126_B05.</title>
        <authorList>
            <person name="Sasaki T."/>
            <person name="Matsumoto T."/>
            <person name="Yamamoto K."/>
        </authorList>
    </citation>
    <scope>NUCLEOTIDE SEQUENCE</scope>
</reference>
<reference evidence="4" key="4">
    <citation type="journal article" date="2008" name="Nucleic Acids Res.">
        <title>The rice annotation project database (RAP-DB): 2008 update.</title>
        <authorList>
            <consortium name="The rice annotation project (RAP)"/>
        </authorList>
    </citation>
    <scope>GENOME REANNOTATION</scope>
    <source>
        <strain evidence="4">cv. Nipponbare</strain>
    </source>
</reference>